<evidence type="ECO:0000256" key="3">
    <source>
        <dbReference type="ARBA" id="ARBA00009370"/>
    </source>
</evidence>
<sequence length="197" mass="22531">MTESLGASSSLRQGARLPTLVRDLGEWTATIALGIAAGFLCKKFLFSLIRVKGRSMCPTLNDKEVLFVSILDVRLFGVARGDVVICRYPNRKELFVKRVVGVPGDVVERKNNVTYVQYEPLDEDRSRRYCVGSNDYAPYVLGRDEYFVVGDNRLNSHDSRHWRNKTPAREVGPISRAMLVGRVRFVLWPLRRRRKID</sequence>
<reference evidence="9" key="2">
    <citation type="journal article" date="2021" name="PeerJ">
        <title>Extensive microbial diversity within the chicken gut microbiome revealed by metagenomics and culture.</title>
        <authorList>
            <person name="Gilroy R."/>
            <person name="Ravi A."/>
            <person name="Getino M."/>
            <person name="Pursley I."/>
            <person name="Horton D.L."/>
            <person name="Alikhan N.F."/>
            <person name="Baker D."/>
            <person name="Gharbi K."/>
            <person name="Hall N."/>
            <person name="Watson M."/>
            <person name="Adriaenssens E.M."/>
            <person name="Foster-Nyarko E."/>
            <person name="Jarju S."/>
            <person name="Secka A."/>
            <person name="Antonio M."/>
            <person name="Oren A."/>
            <person name="Chaudhuri R.R."/>
            <person name="La Ragione R."/>
            <person name="Hildebrand F."/>
            <person name="Pallen M.J."/>
        </authorList>
    </citation>
    <scope>NUCLEOTIDE SEQUENCE</scope>
    <source>
        <strain evidence="9">ChiHcec3-11533</strain>
    </source>
</reference>
<dbReference type="EMBL" id="DVMU01000038">
    <property type="protein sequence ID" value="HIU33247.1"/>
    <property type="molecule type" value="Genomic_DNA"/>
</dbReference>
<dbReference type="GO" id="GO:0009003">
    <property type="term" value="F:signal peptidase activity"/>
    <property type="evidence" value="ECO:0007669"/>
    <property type="project" value="UniProtKB-EC"/>
</dbReference>
<dbReference type="CDD" id="cd06530">
    <property type="entry name" value="S26_SPase_I"/>
    <property type="match status" value="1"/>
</dbReference>
<accession>A0A9D1IBQ2</accession>
<dbReference type="GO" id="GO:0006465">
    <property type="term" value="P:signal peptide processing"/>
    <property type="evidence" value="ECO:0007669"/>
    <property type="project" value="InterPro"/>
</dbReference>
<comment type="catalytic activity">
    <reaction evidence="1 7">
        <text>Cleavage of hydrophobic, N-terminal signal or leader sequences from secreted and periplasmic proteins.</text>
        <dbReference type="EC" id="3.4.21.89"/>
    </reaction>
</comment>
<evidence type="ECO:0000256" key="2">
    <source>
        <dbReference type="ARBA" id="ARBA00004401"/>
    </source>
</evidence>
<dbReference type="SUPFAM" id="SSF51306">
    <property type="entry name" value="LexA/Signal peptidase"/>
    <property type="match status" value="1"/>
</dbReference>
<dbReference type="InterPro" id="IPR019533">
    <property type="entry name" value="Peptidase_S26"/>
</dbReference>
<dbReference type="Pfam" id="PF10502">
    <property type="entry name" value="Peptidase_S26"/>
    <property type="match status" value="1"/>
</dbReference>
<dbReference type="Proteomes" id="UP000824072">
    <property type="component" value="Unassembled WGS sequence"/>
</dbReference>
<gene>
    <name evidence="9" type="primary">lepB</name>
    <name evidence="9" type="ORF">IAB02_01665</name>
</gene>
<dbReference type="PANTHER" id="PTHR43390:SF1">
    <property type="entry name" value="CHLOROPLAST PROCESSING PEPTIDASE"/>
    <property type="match status" value="1"/>
</dbReference>
<dbReference type="PRINTS" id="PR00727">
    <property type="entry name" value="LEADERPTASE"/>
</dbReference>
<dbReference type="PANTHER" id="PTHR43390">
    <property type="entry name" value="SIGNAL PEPTIDASE I"/>
    <property type="match status" value="1"/>
</dbReference>
<dbReference type="NCBIfam" id="TIGR02227">
    <property type="entry name" value="sigpep_I_bact"/>
    <property type="match status" value="1"/>
</dbReference>
<keyword evidence="7" id="KW-0472">Membrane</keyword>
<evidence type="ECO:0000256" key="1">
    <source>
        <dbReference type="ARBA" id="ARBA00000677"/>
    </source>
</evidence>
<feature type="transmembrane region" description="Helical" evidence="7">
    <location>
        <begin position="27"/>
        <end position="46"/>
    </location>
</feature>
<keyword evidence="7" id="KW-0812">Transmembrane</keyword>
<dbReference type="PROSITE" id="PS00761">
    <property type="entry name" value="SPASE_I_3"/>
    <property type="match status" value="1"/>
</dbReference>
<dbReference type="InterPro" id="IPR019758">
    <property type="entry name" value="Pept_S26A_signal_pept_1_CS"/>
</dbReference>
<name>A0A9D1IBQ2_9FIRM</name>
<dbReference type="AlphaFoldDB" id="A0A9D1IBQ2"/>
<comment type="caution">
    <text evidence="9">The sequence shown here is derived from an EMBL/GenBank/DDBJ whole genome shotgun (WGS) entry which is preliminary data.</text>
</comment>
<evidence type="ECO:0000256" key="5">
    <source>
        <dbReference type="ARBA" id="ARBA00022801"/>
    </source>
</evidence>
<organism evidence="9 10">
    <name type="scientific">Candidatus Pullichristensenella excrementigallinarum</name>
    <dbReference type="NCBI Taxonomy" id="2840907"/>
    <lineage>
        <taxon>Bacteria</taxon>
        <taxon>Bacillati</taxon>
        <taxon>Bacillota</taxon>
        <taxon>Clostridia</taxon>
        <taxon>Candidatus Pullichristensenella</taxon>
    </lineage>
</organism>
<evidence type="ECO:0000259" key="8">
    <source>
        <dbReference type="Pfam" id="PF10502"/>
    </source>
</evidence>
<feature type="active site" evidence="6">
    <location>
        <position position="97"/>
    </location>
</feature>
<proteinExistence type="inferred from homology"/>
<dbReference type="Gene3D" id="2.10.109.10">
    <property type="entry name" value="Umud Fragment, subunit A"/>
    <property type="match status" value="1"/>
</dbReference>
<keyword evidence="7" id="KW-0645">Protease</keyword>
<dbReference type="EC" id="3.4.21.89" evidence="4 7"/>
<evidence type="ECO:0000256" key="6">
    <source>
        <dbReference type="PIRSR" id="PIRSR600223-1"/>
    </source>
</evidence>
<evidence type="ECO:0000313" key="10">
    <source>
        <dbReference type="Proteomes" id="UP000824072"/>
    </source>
</evidence>
<keyword evidence="5 7" id="KW-0378">Hydrolase</keyword>
<feature type="active site" evidence="6">
    <location>
        <position position="55"/>
    </location>
</feature>
<reference evidence="9" key="1">
    <citation type="submission" date="2020-10" db="EMBL/GenBank/DDBJ databases">
        <authorList>
            <person name="Gilroy R."/>
        </authorList>
    </citation>
    <scope>NUCLEOTIDE SEQUENCE</scope>
    <source>
        <strain evidence="9">ChiHcec3-11533</strain>
    </source>
</reference>
<feature type="domain" description="Peptidase S26" evidence="8">
    <location>
        <begin position="26"/>
        <end position="188"/>
    </location>
</feature>
<evidence type="ECO:0000256" key="7">
    <source>
        <dbReference type="RuleBase" id="RU362042"/>
    </source>
</evidence>
<protein>
    <recommendedName>
        <fullName evidence="4 7">Signal peptidase I</fullName>
        <ecNumber evidence="4 7">3.4.21.89</ecNumber>
    </recommendedName>
</protein>
<keyword evidence="7" id="KW-1133">Transmembrane helix</keyword>
<evidence type="ECO:0000313" key="9">
    <source>
        <dbReference type="EMBL" id="HIU33247.1"/>
    </source>
</evidence>
<comment type="subcellular location">
    <subcellularLocation>
        <location evidence="2">Cell membrane</location>
        <topology evidence="2">Single-pass type II membrane protein</topology>
    </subcellularLocation>
    <subcellularLocation>
        <location evidence="7">Membrane</location>
        <topology evidence="7">Single-pass type II membrane protein</topology>
    </subcellularLocation>
</comment>
<dbReference type="GO" id="GO:0004252">
    <property type="term" value="F:serine-type endopeptidase activity"/>
    <property type="evidence" value="ECO:0007669"/>
    <property type="project" value="InterPro"/>
</dbReference>
<dbReference type="InterPro" id="IPR000223">
    <property type="entry name" value="Pept_S26A_signal_pept_1"/>
</dbReference>
<dbReference type="GO" id="GO:0005886">
    <property type="term" value="C:plasma membrane"/>
    <property type="evidence" value="ECO:0007669"/>
    <property type="project" value="UniProtKB-SubCell"/>
</dbReference>
<evidence type="ECO:0000256" key="4">
    <source>
        <dbReference type="ARBA" id="ARBA00013208"/>
    </source>
</evidence>
<dbReference type="InterPro" id="IPR036286">
    <property type="entry name" value="LexA/Signal_pep-like_sf"/>
</dbReference>
<comment type="similarity">
    <text evidence="3 7">Belongs to the peptidase S26 family.</text>
</comment>